<dbReference type="Proteomes" id="UP000299011">
    <property type="component" value="Chromosome"/>
</dbReference>
<reference evidence="2 6" key="2">
    <citation type="journal article" date="2012" name="J. Bacteriol.">
        <title>Complete genome sequence of the metabolically versatile halophilic archaeon Haloferax mediterranei, a poly(3-hydroxybutyrate-co-3-hydroxyvalerate) producer.</title>
        <authorList>
            <person name="Han J."/>
            <person name="Zhang F."/>
            <person name="Hou J."/>
            <person name="Liu X."/>
            <person name="Li M."/>
            <person name="Liu H."/>
            <person name="Cai L."/>
            <person name="Zhang B."/>
            <person name="Chen Y."/>
            <person name="Zhou J."/>
            <person name="Hu S."/>
            <person name="Xiang H."/>
        </authorList>
    </citation>
    <scope>NUCLEOTIDE SEQUENCE [LARGE SCALE GENOMIC DNA]</scope>
    <source>
        <strain evidence="6">ATCC 33500 / DSM 1411 / JCM 8866 / NBRC 14739 / NCIMB 2177 / R-4</strain>
        <strain evidence="2">CGMCC 1.2087</strain>
    </source>
</reference>
<evidence type="ECO:0000313" key="3">
    <source>
        <dbReference type="EMBL" id="AHZ21623.1"/>
    </source>
</evidence>
<dbReference type="Proteomes" id="UP000027075">
    <property type="component" value="Chromosome"/>
</dbReference>
<organism evidence="2 6">
    <name type="scientific">Haloferax mediterranei (strain ATCC 33500 / DSM 1411 / JCM 8866 / NBRC 14739 / NCIMB 2177 / R-4)</name>
    <name type="common">Halobacterium mediterranei</name>
    <dbReference type="NCBI Taxonomy" id="523841"/>
    <lineage>
        <taxon>Archaea</taxon>
        <taxon>Methanobacteriati</taxon>
        <taxon>Methanobacteriota</taxon>
        <taxon>Stenosarchaea group</taxon>
        <taxon>Halobacteria</taxon>
        <taxon>Halobacteriales</taxon>
        <taxon>Haloferacaceae</taxon>
        <taxon>Haloferax</taxon>
    </lineage>
</organism>
<keyword evidence="7" id="KW-1185">Reference proteome</keyword>
<feature type="region of interest" description="Disordered" evidence="1">
    <location>
        <begin position="1"/>
        <end position="38"/>
    </location>
</feature>
<evidence type="ECO:0000313" key="2">
    <source>
        <dbReference type="EMBL" id="AFK19018.1"/>
    </source>
</evidence>
<dbReference type="RefSeq" id="WP_004057231.1">
    <property type="nucleotide sequence ID" value="NC_017941.2"/>
</dbReference>
<evidence type="ECO:0000313" key="5">
    <source>
        <dbReference type="EMBL" id="QCQ75494.1"/>
    </source>
</evidence>
<name>I3R458_HALMT</name>
<dbReference type="HOGENOM" id="CLU_1387557_0_0_2"/>
<proteinExistence type="predicted"/>
<dbReference type="PATRIC" id="fig|523841.21.peg.804"/>
<dbReference type="PaxDb" id="523841-HFX_1306"/>
<evidence type="ECO:0000313" key="4">
    <source>
        <dbReference type="EMBL" id="EMA03540.1"/>
    </source>
</evidence>
<dbReference type="KEGG" id="hme:HFX_1306"/>
<feature type="compositionally biased region" description="Low complexity" evidence="1">
    <location>
        <begin position="186"/>
        <end position="196"/>
    </location>
</feature>
<evidence type="ECO:0000313" key="7">
    <source>
        <dbReference type="Proteomes" id="UP000011603"/>
    </source>
</evidence>
<reference evidence="2" key="1">
    <citation type="journal article" date="2012" name="Appl. Environ. Microbiol.">
        <title>Identification of the haloarchaeal phasin (PhaP) that functions in polyhydroxyalkanoate accumulation and granule formation in Haloferax mediterranei.</title>
        <authorList>
            <person name="Cai S."/>
            <person name="Cai L."/>
            <person name="Liu H."/>
            <person name="Liu X."/>
            <person name="Han J."/>
            <person name="Zhou J."/>
            <person name="Xiang H."/>
        </authorList>
    </citation>
    <scope>NUCLEOTIDE SEQUENCE</scope>
    <source>
        <strain evidence="2">CGMCC 1.2087</strain>
    </source>
</reference>
<evidence type="ECO:0000313" key="9">
    <source>
        <dbReference type="Proteomes" id="UP000299011"/>
    </source>
</evidence>
<dbReference type="OrthoDB" id="292305at2157"/>
<dbReference type="AlphaFoldDB" id="I3R458"/>
<dbReference type="STRING" id="523841.HFX_1306"/>
<feature type="region of interest" description="Disordered" evidence="1">
    <location>
        <begin position="174"/>
        <end position="196"/>
    </location>
</feature>
<reference evidence="2" key="5">
    <citation type="submission" date="2014-05" db="EMBL/GenBank/DDBJ databases">
        <authorList>
            <person name="Wang L."/>
            <person name="Yang H."/>
            <person name="Xiang H."/>
        </authorList>
    </citation>
    <scope>NUCLEOTIDE SEQUENCE</scope>
    <source>
        <strain evidence="2">CGMCC 1.2087</strain>
    </source>
</reference>
<reference evidence="3 8" key="4">
    <citation type="submission" date="2014-04" db="EMBL/GenBank/DDBJ databases">
        <title>Transcriptional profiles of Haloferax mediterranei on the basis of nitrogen availability.</title>
        <authorList>
            <person name="Bautista V."/>
        </authorList>
    </citation>
    <scope>NUCLEOTIDE SEQUENCE [LARGE SCALE GENOMIC DNA]</scope>
    <source>
        <strain evidence="3">ATCC 33500</strain>
        <strain evidence="8">ATCC 33500 / DSM 1411 / JCM 8866 / NBRC 14739 / NCIMB 2177 / R-4</strain>
    </source>
</reference>
<dbReference type="Proteomes" id="UP000006469">
    <property type="component" value="Chromosome"/>
</dbReference>
<dbReference type="EMBL" id="CP001868">
    <property type="protein sequence ID" value="AFK19018.1"/>
    <property type="molecule type" value="Genomic_DNA"/>
</dbReference>
<accession>I3R458</accession>
<protein>
    <submittedName>
        <fullName evidence="2">Uncharacterized protein</fullName>
    </submittedName>
</protein>
<evidence type="ECO:0000313" key="6">
    <source>
        <dbReference type="Proteomes" id="UP000006469"/>
    </source>
</evidence>
<evidence type="ECO:0000313" key="8">
    <source>
        <dbReference type="Proteomes" id="UP000027075"/>
    </source>
</evidence>
<reference evidence="4 7" key="3">
    <citation type="journal article" date="2014" name="PLoS Genet.">
        <title>Phylogenetically driven sequencing of extremely halophilic archaea reveals strategies for static and dynamic osmo-response.</title>
        <authorList>
            <person name="Becker E.A."/>
            <person name="Seitzer P.M."/>
            <person name="Tritt A."/>
            <person name="Larsen D."/>
            <person name="Krusor M."/>
            <person name="Yao A.I."/>
            <person name="Wu D."/>
            <person name="Madern D."/>
            <person name="Eisen J.A."/>
            <person name="Darling A.E."/>
            <person name="Facciotti M.T."/>
        </authorList>
    </citation>
    <scope>NUCLEOTIDE SEQUENCE [LARGE SCALE GENOMIC DNA]</scope>
    <source>
        <strain evidence="4">ATCC 33500</strain>
        <strain evidence="7">ATCC 33500 / DSM 1411 / JCM 8866 / NBRC 14739 / NCIMB 2177 / R-4</strain>
    </source>
</reference>
<evidence type="ECO:0000256" key="1">
    <source>
        <dbReference type="SAM" id="MobiDB-lite"/>
    </source>
</evidence>
<sequence>MPNEDKRHQHRQQELQERAASDLERTAAQRASSEGPAMDVLAEMDADELWENLTGVDVESSEYESIVSVLKPYLSSGEMLANHGDDYYDDRKRRLLNENLADRIILGREYNDLCTGVFREVAQDVDGDNFDGQRRDWSPAEKEAIRVILEELRTDRQSLGDGTLLRAIMETHVSTERRGAEQPSKSGGLSSLLPWK</sequence>
<feature type="compositionally biased region" description="Basic and acidic residues" evidence="1">
    <location>
        <begin position="1"/>
        <end position="27"/>
    </location>
</feature>
<reference evidence="5 9" key="6">
    <citation type="submission" date="2019-04" db="EMBL/GenBank/DDBJ databases">
        <title>Methylomes of two halophilic Archaea, Haloarcula marismortui and Haloferax mediterranei.</title>
        <authorList>
            <person name="DasSarma S."/>
            <person name="DasSarma P."/>
            <person name="DasSarma S."/>
            <person name="Fomenkov A."/>
            <person name="Vincze T."/>
            <person name="Anton B.P."/>
            <person name="Roberts R.J."/>
        </authorList>
    </citation>
    <scope>NUCLEOTIDE SEQUENCE [LARGE SCALE GENOMIC DNA]</scope>
    <source>
        <strain evidence="5">ATCC 33500</strain>
        <strain evidence="9">ATCC 33500 / DSM 1411 / JCM 8866 / NBRC 14739 / NCIMB 2177 / R-4</strain>
    </source>
</reference>
<dbReference type="EMBL" id="AOLO01000005">
    <property type="protein sequence ID" value="EMA03540.1"/>
    <property type="molecule type" value="Genomic_DNA"/>
</dbReference>
<dbReference type="Proteomes" id="UP000011603">
    <property type="component" value="Unassembled WGS sequence"/>
</dbReference>
<dbReference type="GeneID" id="40156659"/>
<dbReference type="EMBL" id="CP007551">
    <property type="protein sequence ID" value="AHZ21623.1"/>
    <property type="molecule type" value="Genomic_DNA"/>
</dbReference>
<dbReference type="EMBL" id="CP039139">
    <property type="protein sequence ID" value="QCQ75494.1"/>
    <property type="molecule type" value="Genomic_DNA"/>
</dbReference>
<gene>
    <name evidence="2" type="ordered locus">HFX_1306</name>
    <name evidence="3" type="ORF">BM92_02655</name>
    <name evidence="4" type="ORF">C439_03975</name>
    <name evidence="5" type="ORF">E6P09_09540</name>
</gene>